<evidence type="ECO:0000313" key="1">
    <source>
        <dbReference type="EMBL" id="UQT55040.1"/>
    </source>
</evidence>
<dbReference type="EMBL" id="CP097289">
    <property type="protein sequence ID" value="UQT55040.1"/>
    <property type="molecule type" value="Genomic_DNA"/>
</dbReference>
<keyword evidence="2" id="KW-1185">Reference proteome</keyword>
<dbReference type="Proteomes" id="UP000829992">
    <property type="component" value="Chromosome"/>
</dbReference>
<gene>
    <name evidence="1" type="ORF">M4V62_07995</name>
</gene>
<sequence length="70" mass="7424">MEPEAVQAEAHRLIADALTAQRSLAVWAGKGTQPPPWKVDSADVVVGTVRVPLTVATLAEWMQGEGDDDA</sequence>
<name>A0ABY4PNR9_9ACTN</name>
<evidence type="ECO:0000313" key="2">
    <source>
        <dbReference type="Proteomes" id="UP000829992"/>
    </source>
</evidence>
<dbReference type="RefSeq" id="WP_249586531.1">
    <property type="nucleotide sequence ID" value="NZ_BAAAQL010000008.1"/>
</dbReference>
<organism evidence="1 2">
    <name type="scientific">Streptomyces durmitorensis</name>
    <dbReference type="NCBI Taxonomy" id="319947"/>
    <lineage>
        <taxon>Bacteria</taxon>
        <taxon>Bacillati</taxon>
        <taxon>Actinomycetota</taxon>
        <taxon>Actinomycetes</taxon>
        <taxon>Kitasatosporales</taxon>
        <taxon>Streptomycetaceae</taxon>
        <taxon>Streptomyces</taxon>
    </lineage>
</organism>
<reference evidence="1 2" key="1">
    <citation type="submission" date="2022-05" db="EMBL/GenBank/DDBJ databases">
        <authorList>
            <person name="Zhou X."/>
            <person name="Li K."/>
            <person name="Man Y."/>
        </authorList>
    </citation>
    <scope>NUCLEOTIDE SEQUENCE [LARGE SCALE GENOMIC DNA]</scope>
    <source>
        <strain evidence="1 2">MS405</strain>
    </source>
</reference>
<protein>
    <submittedName>
        <fullName evidence="1">Uncharacterized protein</fullName>
    </submittedName>
</protein>
<proteinExistence type="predicted"/>
<accession>A0ABY4PNR9</accession>